<accession>A0ABV9U496</accession>
<dbReference type="Proteomes" id="UP001595872">
    <property type="component" value="Unassembled WGS sequence"/>
</dbReference>
<dbReference type="SUPFAM" id="SSF53756">
    <property type="entry name" value="UDP-Glycosyltransferase/glycogen phosphorylase"/>
    <property type="match status" value="1"/>
</dbReference>
<dbReference type="InterPro" id="IPR028098">
    <property type="entry name" value="Glyco_trans_4-like_N"/>
</dbReference>
<dbReference type="CDD" id="cd03809">
    <property type="entry name" value="GT4_MtfB-like"/>
    <property type="match status" value="1"/>
</dbReference>
<evidence type="ECO:0000256" key="2">
    <source>
        <dbReference type="ARBA" id="ARBA00022679"/>
    </source>
</evidence>
<proteinExistence type="predicted"/>
<dbReference type="RefSeq" id="WP_378259835.1">
    <property type="nucleotide sequence ID" value="NZ_JBHSIT010000008.1"/>
</dbReference>
<comment type="caution">
    <text evidence="4">The sequence shown here is derived from an EMBL/GenBank/DDBJ whole genome shotgun (WGS) entry which is preliminary data.</text>
</comment>
<sequence>MRVGVSGKALERHVGGNTTYARALYERLRPMGVQAGMLVPRGALGPVRPVAYAVADGFVWPKRKKFDLLHYPDDTGALVRARVPMVATIHGLPPRRPAGMRQSLWERLWYRRVSSTLSVADAIVTVSEFSAHEIRERFDVPAKRLYVIPHGVDAARFHTSSIGDGEVLASFRLPDPFVLFLGGLAPRRNVPMLAEATARLRVPLVLAGVPCAGDEHVVRSVARYPHVRMLGAVPGGLVAPLLRAASVLALPSEHEGFGMPIVEAMACGTPVLISERGALPEVAGGAARVLPELTADGLARALAEILDDASCAARLRTRGLARAATFTWDRAARLHLAVFRELAR</sequence>
<keyword evidence="2" id="KW-0808">Transferase</keyword>
<evidence type="ECO:0000313" key="5">
    <source>
        <dbReference type="Proteomes" id="UP001595872"/>
    </source>
</evidence>
<organism evidence="4 5">
    <name type="scientific">Actinomadura gamaensis</name>
    <dbReference type="NCBI Taxonomy" id="1763541"/>
    <lineage>
        <taxon>Bacteria</taxon>
        <taxon>Bacillati</taxon>
        <taxon>Actinomycetota</taxon>
        <taxon>Actinomycetes</taxon>
        <taxon>Streptosporangiales</taxon>
        <taxon>Thermomonosporaceae</taxon>
        <taxon>Actinomadura</taxon>
    </lineage>
</organism>
<dbReference type="PANTHER" id="PTHR46401:SF2">
    <property type="entry name" value="GLYCOSYLTRANSFERASE WBBK-RELATED"/>
    <property type="match status" value="1"/>
</dbReference>
<evidence type="ECO:0000256" key="1">
    <source>
        <dbReference type="ARBA" id="ARBA00022676"/>
    </source>
</evidence>
<evidence type="ECO:0000313" key="4">
    <source>
        <dbReference type="EMBL" id="MFC4911191.1"/>
    </source>
</evidence>
<reference evidence="5" key="1">
    <citation type="journal article" date="2019" name="Int. J. Syst. Evol. Microbiol.">
        <title>The Global Catalogue of Microorganisms (GCM) 10K type strain sequencing project: providing services to taxonomists for standard genome sequencing and annotation.</title>
        <authorList>
            <consortium name="The Broad Institute Genomics Platform"/>
            <consortium name="The Broad Institute Genome Sequencing Center for Infectious Disease"/>
            <person name="Wu L."/>
            <person name="Ma J."/>
        </authorList>
    </citation>
    <scope>NUCLEOTIDE SEQUENCE [LARGE SCALE GENOMIC DNA]</scope>
    <source>
        <strain evidence="5">KLKA75</strain>
    </source>
</reference>
<dbReference type="Gene3D" id="3.40.50.2000">
    <property type="entry name" value="Glycogen Phosphorylase B"/>
    <property type="match status" value="2"/>
</dbReference>
<dbReference type="EMBL" id="JBHSIT010000008">
    <property type="protein sequence ID" value="MFC4911191.1"/>
    <property type="molecule type" value="Genomic_DNA"/>
</dbReference>
<dbReference type="PANTHER" id="PTHR46401">
    <property type="entry name" value="GLYCOSYLTRANSFERASE WBBK-RELATED"/>
    <property type="match status" value="1"/>
</dbReference>
<gene>
    <name evidence="4" type="ORF">ACFPCY_28045</name>
</gene>
<protein>
    <submittedName>
        <fullName evidence="4">Glycosyltransferase family 4 protein</fullName>
    </submittedName>
</protein>
<name>A0ABV9U496_9ACTN</name>
<evidence type="ECO:0000259" key="3">
    <source>
        <dbReference type="Pfam" id="PF13439"/>
    </source>
</evidence>
<dbReference type="Pfam" id="PF13439">
    <property type="entry name" value="Glyco_transf_4"/>
    <property type="match status" value="1"/>
</dbReference>
<keyword evidence="5" id="KW-1185">Reference proteome</keyword>
<keyword evidence="1" id="KW-0328">Glycosyltransferase</keyword>
<feature type="domain" description="Glycosyltransferase subfamily 4-like N-terminal" evidence="3">
    <location>
        <begin position="62"/>
        <end position="156"/>
    </location>
</feature>
<dbReference type="Pfam" id="PF13692">
    <property type="entry name" value="Glyco_trans_1_4"/>
    <property type="match status" value="1"/>
</dbReference>